<reference evidence="3" key="2">
    <citation type="journal article" date="2019" name="Mol. Phylogenet. Evol.">
        <title>Reassessment of the classification of bryopsidales (chlorophyta) based on chloroplast phylogenomic analyses.</title>
        <authorList>
            <person name="Cremen M.C."/>
            <person name="Leliaert F."/>
            <person name="West J."/>
            <person name="Lam D.W."/>
            <person name="Shimada S."/>
            <person name="Lopez-Bautista J.M."/>
            <person name="Verbruggen H."/>
        </authorList>
    </citation>
    <scope>NUCLEOTIDE SEQUENCE</scope>
</reference>
<name>A0A386B151_9CHLO</name>
<evidence type="ECO:0000256" key="1">
    <source>
        <dbReference type="ARBA" id="ARBA00023172"/>
    </source>
</evidence>
<accession>A0A386B151</accession>
<dbReference type="Gene3D" id="1.10.443.10">
    <property type="entry name" value="Intergrase catalytic core"/>
    <property type="match status" value="1"/>
</dbReference>
<dbReference type="RefSeq" id="YP_009519356.1">
    <property type="nucleotide sequence ID" value="NC_039525.1"/>
</dbReference>
<dbReference type="Pfam" id="PF00589">
    <property type="entry name" value="Phage_integrase"/>
    <property type="match status" value="1"/>
</dbReference>
<sequence length="262" mass="31329">MQTQHQNSQKLIEELVAYKQNIEQQQQLKQLRHHKYLNRKKRAASQPFQLEHYQILLSYINQQTKETDYVKQRLRVTYCCLFLTGLRISEIRFITVSQILTLLKHSYIAIDRSKRGPANKKAFLNDAGKAILRERSQDIYNLLHTQGIHLDNQQNNFFNSEYEHLFLFSSMLSQGQKPLSRTFFTHQINTILKNIPEFQEQHFTSHSFRKGYITKLWKDHKDIEFVRQVIGHIYIGTTSRYISQFQRRGFCNHNPQLLFQLL</sequence>
<keyword evidence="3" id="KW-0150">Chloroplast</keyword>
<dbReference type="PROSITE" id="PS51898">
    <property type="entry name" value="TYR_RECOMBINASE"/>
    <property type="match status" value="1"/>
</dbReference>
<dbReference type="GO" id="GO:0006310">
    <property type="term" value="P:DNA recombination"/>
    <property type="evidence" value="ECO:0007669"/>
    <property type="project" value="UniProtKB-KW"/>
</dbReference>
<dbReference type="EMBL" id="MH591109">
    <property type="protein sequence ID" value="AYC65373.1"/>
    <property type="molecule type" value="Genomic_DNA"/>
</dbReference>
<protein>
    <recommendedName>
        <fullName evidence="2">Tyr recombinase domain-containing protein</fullName>
    </recommendedName>
</protein>
<dbReference type="InterPro" id="IPR011010">
    <property type="entry name" value="DNA_brk_join_enz"/>
</dbReference>
<gene>
    <name evidence="3" type="primary">orf262</name>
</gene>
<dbReference type="InterPro" id="IPR002104">
    <property type="entry name" value="Integrase_catalytic"/>
</dbReference>
<proteinExistence type="predicted"/>
<feature type="domain" description="Tyr recombinase" evidence="2">
    <location>
        <begin position="43"/>
        <end position="254"/>
    </location>
</feature>
<dbReference type="CDD" id="cd00397">
    <property type="entry name" value="DNA_BRE_C"/>
    <property type="match status" value="1"/>
</dbReference>
<dbReference type="AlphaFoldDB" id="A0A386B151"/>
<dbReference type="InterPro" id="IPR013762">
    <property type="entry name" value="Integrase-like_cat_sf"/>
</dbReference>
<keyword evidence="3" id="KW-0934">Plastid</keyword>
<dbReference type="GO" id="GO:0015074">
    <property type="term" value="P:DNA integration"/>
    <property type="evidence" value="ECO:0007669"/>
    <property type="project" value="InterPro"/>
</dbReference>
<organism evidence="3">
    <name type="scientific">Pseudocodium devriesii</name>
    <dbReference type="NCBI Taxonomy" id="453070"/>
    <lineage>
        <taxon>Eukaryota</taxon>
        <taxon>Viridiplantae</taxon>
        <taxon>Chlorophyta</taxon>
        <taxon>core chlorophytes</taxon>
        <taxon>Ulvophyceae</taxon>
        <taxon>TCBD clade</taxon>
        <taxon>Bryopsidales</taxon>
        <taxon>Halimedineae</taxon>
        <taxon>Halimedaceae</taxon>
        <taxon>Pseudocodieae</taxon>
        <taxon>Pseudocodium</taxon>
    </lineage>
</organism>
<dbReference type="SUPFAM" id="SSF56349">
    <property type="entry name" value="DNA breaking-rejoining enzymes"/>
    <property type="match status" value="1"/>
</dbReference>
<dbReference type="GeneID" id="38279265"/>
<reference evidence="3" key="1">
    <citation type="submission" date="2018-07" db="EMBL/GenBank/DDBJ databases">
        <authorList>
            <person name="Quirk P.G."/>
            <person name="Krulwich T.A."/>
        </authorList>
    </citation>
    <scope>NUCLEOTIDE SEQUENCE</scope>
</reference>
<geneLocation type="chloroplast" evidence="3"/>
<dbReference type="GO" id="GO:0003677">
    <property type="term" value="F:DNA binding"/>
    <property type="evidence" value="ECO:0007669"/>
    <property type="project" value="InterPro"/>
</dbReference>
<evidence type="ECO:0000259" key="2">
    <source>
        <dbReference type="PROSITE" id="PS51898"/>
    </source>
</evidence>
<evidence type="ECO:0000313" key="3">
    <source>
        <dbReference type="EMBL" id="AYC65373.1"/>
    </source>
</evidence>
<keyword evidence="1" id="KW-0233">DNA recombination</keyword>